<evidence type="ECO:0000313" key="2">
    <source>
        <dbReference type="Proteomes" id="UP000216173"/>
    </source>
</evidence>
<comment type="caution">
    <text evidence="1">The sequence shown here is derived from an EMBL/GenBank/DDBJ whole genome shotgun (WGS) entry which is preliminary data.</text>
</comment>
<name>A0A271VWF9_VIBMT</name>
<dbReference type="Proteomes" id="UP000216173">
    <property type="component" value="Unassembled WGS sequence"/>
</dbReference>
<sequence>MHFTVSEDLCVYYSQRNYTLNLLSNISNAIFVQKVKVYLDLTGCPKISAAALVMLFAESTRARIACKDDTVFTIKFPKNFRNAAWEEAVGVSYNKYASLFDCDHTFQTVSEPDKAMVSILKLLHRSGVKLDKQDTRLFTKGVNEAMLNVINHAYSDQAEPLGGIGRRWWQACWKHKRQEQEILVYIIYDVGCGMLGSLPHEPGETTIQHMLRVMEYGVSRTQELDRGKGTRNMEEATDIRDNSLIFIGTNRAVYTKVEGKPAVVHENLLPFVGTLVEWQIFL</sequence>
<evidence type="ECO:0000313" key="1">
    <source>
        <dbReference type="EMBL" id="PAR22508.1"/>
    </source>
</evidence>
<accession>A0A271VWF9</accession>
<reference evidence="2" key="1">
    <citation type="submission" date="2017-07" db="EMBL/GenBank/DDBJ databases">
        <authorList>
            <person name="Boucher Y."/>
            <person name="Orata F.D."/>
        </authorList>
    </citation>
    <scope>NUCLEOTIDE SEQUENCE [LARGE SCALE GENOMIC DNA]</scope>
    <source>
        <strain evidence="2">OYP9E10</strain>
    </source>
</reference>
<proteinExistence type="predicted"/>
<dbReference type="AlphaFoldDB" id="A0A271VWF9"/>
<gene>
    <name evidence="1" type="ORF">CGU03_03155</name>
</gene>
<organism evidence="1 2">
    <name type="scientific">Vibrio metoecus</name>
    <dbReference type="NCBI Taxonomy" id="1481663"/>
    <lineage>
        <taxon>Bacteria</taxon>
        <taxon>Pseudomonadati</taxon>
        <taxon>Pseudomonadota</taxon>
        <taxon>Gammaproteobacteria</taxon>
        <taxon>Vibrionales</taxon>
        <taxon>Vibrionaceae</taxon>
        <taxon>Vibrio</taxon>
    </lineage>
</organism>
<protein>
    <submittedName>
        <fullName evidence="1">Uncharacterized protein</fullName>
    </submittedName>
</protein>
<dbReference type="EMBL" id="NMSH01000003">
    <property type="protein sequence ID" value="PAR22508.1"/>
    <property type="molecule type" value="Genomic_DNA"/>
</dbReference>